<organism evidence="2 3">
    <name type="scientific">Pectobacterium brasiliense</name>
    <dbReference type="NCBI Taxonomy" id="180957"/>
    <lineage>
        <taxon>Bacteria</taxon>
        <taxon>Pseudomonadati</taxon>
        <taxon>Pseudomonadota</taxon>
        <taxon>Gammaproteobacteria</taxon>
        <taxon>Enterobacterales</taxon>
        <taxon>Pectobacteriaceae</taxon>
        <taxon>Pectobacterium</taxon>
    </lineage>
</organism>
<proteinExistence type="predicted"/>
<evidence type="ECO:0000313" key="2">
    <source>
        <dbReference type="EMBL" id="KGA34048.1"/>
    </source>
</evidence>
<gene>
    <name evidence="2" type="ORF">KU74_11250</name>
</gene>
<dbReference type="OrthoDB" id="6424796at2"/>
<sequence>MAAENKIISIEFDVNKRIDAQVEEILDSNNVALPDVNHPLVEDYIRRIEGTYDVSRSKEDTDNAIDLLYIAYNTTPQEEGKIRVEIDKLMSRLIAAQQESEQKMRGASTDAERILKLLRTLFSDWAEARDSNDPQDLQDFIGEDLVDLAKEIKKRAERVSADLTKIANTYDSIIDDTTKTTQQGELALSARLKNKEKIEKEIAENNAQREKLDSLVQDLQNDIAKYEKMANEYKSQAETAEDRAFIMSIVSVGAQMISSMVPAITAGITGVATGGASLVAASVNSTARQLINAETATEENDTTAKAIETKGKIADKRTEKTTAEREKAGLEKKNQELTAEKEKIEEDEQIDADAKAVQLESLDNRIKDNSAEIKEKVSKISAAETALKALNAALDSLGDNMGRMAEKQEKQATGLRDMQMKMLEKVEAYEKEKRTQAAELVKINALLKGQRTEEETIQLAIQSLGLSLKALKRMREIIVEISFFFKTFANFMQSVVESSTEQSDLLQKALDRNQPTKSFTKRIKRNTNDFFITQTAEWQAVGIVSAKFVDNFKDGWSKLNKLSGTYLTGDELKSYLSTSASQIEDIAFKRKQAASAKLEELNRYRDRIQSKA</sequence>
<comment type="caution">
    <text evidence="2">The sequence shown here is derived from an EMBL/GenBank/DDBJ whole genome shotgun (WGS) entry which is preliminary data.</text>
</comment>
<dbReference type="EMBL" id="JQOD01000002">
    <property type="protein sequence ID" value="KGA34048.1"/>
    <property type="molecule type" value="Genomic_DNA"/>
</dbReference>
<feature type="coiled-coil region" evidence="1">
    <location>
        <begin position="313"/>
        <end position="400"/>
    </location>
</feature>
<keyword evidence="1" id="KW-0175">Coiled coil</keyword>
<accession>A0A0M2F038</accession>
<protein>
    <submittedName>
        <fullName evidence="2">Tyrosyl-tRNA deacylase</fullName>
    </submittedName>
</protein>
<reference evidence="2 3" key="1">
    <citation type="submission" date="2014-08" db="EMBL/GenBank/DDBJ databases">
        <title>Genome sequences of NCPPB Pectobacterium isolates.</title>
        <authorList>
            <person name="Glover R.H."/>
            <person name="Sapp M."/>
            <person name="Elphinstone J."/>
        </authorList>
    </citation>
    <scope>NUCLEOTIDE SEQUENCE [LARGE SCALE GENOMIC DNA]</scope>
    <source>
        <strain evidence="2 3">LMG 21372</strain>
    </source>
</reference>
<feature type="coiled-coil region" evidence="1">
    <location>
        <begin position="193"/>
        <end position="243"/>
    </location>
</feature>
<name>A0A0M2F038_9GAMM</name>
<evidence type="ECO:0000313" key="3">
    <source>
        <dbReference type="Proteomes" id="UP000029435"/>
    </source>
</evidence>
<dbReference type="RefSeq" id="WP_039315017.1">
    <property type="nucleotide sequence ID" value="NZ_JACGFM010000001.1"/>
</dbReference>
<dbReference type="AlphaFoldDB" id="A0A0M2F038"/>
<evidence type="ECO:0000256" key="1">
    <source>
        <dbReference type="SAM" id="Coils"/>
    </source>
</evidence>
<dbReference type="Proteomes" id="UP000029435">
    <property type="component" value="Unassembled WGS sequence"/>
</dbReference>